<reference evidence="1 2" key="1">
    <citation type="journal article" name="Sci. Rep.">
        <title>Telomere-to-telomere assembled and centromere annotated genomes of the two main subspecies of the button mushroom Agaricus bisporus reveal especially polymorphic chromosome ends.</title>
        <authorList>
            <person name="Sonnenberg A.S.M."/>
            <person name="Sedaghat-Telgerd N."/>
            <person name="Lavrijssen B."/>
            <person name="Ohm R.A."/>
            <person name="Hendrickx P.M."/>
            <person name="Scholtmeijer K."/>
            <person name="Baars J.J.P."/>
            <person name="van Peer A."/>
        </authorList>
    </citation>
    <scope>NUCLEOTIDE SEQUENCE [LARGE SCALE GENOMIC DNA]</scope>
    <source>
        <strain evidence="1 2">H119_p4</strain>
    </source>
</reference>
<evidence type="ECO:0000313" key="2">
    <source>
        <dbReference type="Proteomes" id="UP000629468"/>
    </source>
</evidence>
<proteinExistence type="predicted"/>
<dbReference type="EMBL" id="JABXXO010000016">
    <property type="protein sequence ID" value="KAF7759661.1"/>
    <property type="molecule type" value="Genomic_DNA"/>
</dbReference>
<evidence type="ECO:0000313" key="1">
    <source>
        <dbReference type="EMBL" id="KAF7759661.1"/>
    </source>
</evidence>
<dbReference type="AlphaFoldDB" id="A0A8H7BXH4"/>
<name>A0A8H7BXH4_AGABI</name>
<organism evidence="1 2">
    <name type="scientific">Agaricus bisporus var. burnettii</name>
    <dbReference type="NCBI Taxonomy" id="192524"/>
    <lineage>
        <taxon>Eukaryota</taxon>
        <taxon>Fungi</taxon>
        <taxon>Dikarya</taxon>
        <taxon>Basidiomycota</taxon>
        <taxon>Agaricomycotina</taxon>
        <taxon>Agaricomycetes</taxon>
        <taxon>Agaricomycetidae</taxon>
        <taxon>Agaricales</taxon>
        <taxon>Agaricineae</taxon>
        <taxon>Agaricaceae</taxon>
        <taxon>Agaricus</taxon>
    </lineage>
</organism>
<sequence>MLSYLEAIPCDVLEYIALLTTIDSYMSSAALRNILALLLTSSTLYHSLCLRNCPHLYADIFRSAFDVRATLRRFKFQITDSALAGELVLRCRMLRRVKSKSIFRDELRQDLWTVFLMTQESDGINEQHLRSAGLAEFLLDVVKSCEKTDPYEIQALIIWLLCFTLTQHHVLSLPSDLKVHLQSLLFPHSLGLGRSEPVSNRSAIQSTRFPSYVRQDDTIYPEARRRPNIVYHKYTGDHRCEDGTKPINSYGWEWVPSCPDLTPAAVSLIFCFTETTPIAIPDHLPENRSIAIATQRFGPTKEDIRKIRGYKTKLFADTAPRFDDRVDFLAEDTSRSLMHDVEFQQVTLADERVTDVHAPCAMYGLMTGTWEGFYMMTGMVAPNAGPESQRNPVSEFVCRKPLQCALAEFVCFDKYDNNDSRTASTNVTGIKNIPRLSLETATGFELDGHKYERLTARPDSNQETRSGTGMIGPAEILLLGETLEDHEEAWGAFRFAGCVRRDGSILLKREPKETGGDEHSGGWIFEGRLCFGTVFVGVWYLSASWVGSSSGIRGIFSMQKRASGSISW</sequence>
<dbReference type="Proteomes" id="UP000629468">
    <property type="component" value="Unassembled WGS sequence"/>
</dbReference>
<evidence type="ECO:0008006" key="3">
    <source>
        <dbReference type="Google" id="ProtNLM"/>
    </source>
</evidence>
<gene>
    <name evidence="1" type="ORF">Agabi119p4_11356</name>
</gene>
<accession>A0A8H7BXH4</accession>
<comment type="caution">
    <text evidence="1">The sequence shown here is derived from an EMBL/GenBank/DDBJ whole genome shotgun (WGS) entry which is preliminary data.</text>
</comment>
<protein>
    <recommendedName>
        <fullName evidence="3">F-box domain-containing protein</fullName>
    </recommendedName>
</protein>